<dbReference type="AlphaFoldDB" id="A0A9J5X1B8"/>
<proteinExistence type="predicted"/>
<evidence type="ECO:0000313" key="2">
    <source>
        <dbReference type="Proteomes" id="UP000824120"/>
    </source>
</evidence>
<evidence type="ECO:0000313" key="1">
    <source>
        <dbReference type="EMBL" id="KAG5581014.1"/>
    </source>
</evidence>
<keyword evidence="2" id="KW-1185">Reference proteome</keyword>
<reference evidence="1 2" key="1">
    <citation type="submission" date="2020-09" db="EMBL/GenBank/DDBJ databases">
        <title>De no assembly of potato wild relative species, Solanum commersonii.</title>
        <authorList>
            <person name="Cho K."/>
        </authorList>
    </citation>
    <scope>NUCLEOTIDE SEQUENCE [LARGE SCALE GENOMIC DNA]</scope>
    <source>
        <strain evidence="1">LZ3.2</strain>
        <tissue evidence="1">Leaf</tissue>
    </source>
</reference>
<dbReference type="OrthoDB" id="1303839at2759"/>
<protein>
    <submittedName>
        <fullName evidence="1">Uncharacterized protein</fullName>
    </submittedName>
</protein>
<gene>
    <name evidence="1" type="ORF">H5410_051641</name>
</gene>
<sequence length="84" mass="9792">MKVAEIRMLRWMCGFTRRDRIKDEDIQNKVEVTLVEEKMWKVRLRLLGHVMKRCTDAKGGGKVEVDRRSIGHGIIAAYQGHALR</sequence>
<comment type="caution">
    <text evidence="1">The sequence shown here is derived from an EMBL/GenBank/DDBJ whole genome shotgun (WGS) entry which is preliminary data.</text>
</comment>
<organism evidence="1 2">
    <name type="scientific">Solanum commersonii</name>
    <name type="common">Commerson's wild potato</name>
    <name type="synonym">Commerson's nightshade</name>
    <dbReference type="NCBI Taxonomy" id="4109"/>
    <lineage>
        <taxon>Eukaryota</taxon>
        <taxon>Viridiplantae</taxon>
        <taxon>Streptophyta</taxon>
        <taxon>Embryophyta</taxon>
        <taxon>Tracheophyta</taxon>
        <taxon>Spermatophyta</taxon>
        <taxon>Magnoliopsida</taxon>
        <taxon>eudicotyledons</taxon>
        <taxon>Gunneridae</taxon>
        <taxon>Pentapetalae</taxon>
        <taxon>asterids</taxon>
        <taxon>lamiids</taxon>
        <taxon>Solanales</taxon>
        <taxon>Solanaceae</taxon>
        <taxon>Solanoideae</taxon>
        <taxon>Solaneae</taxon>
        <taxon>Solanum</taxon>
    </lineage>
</organism>
<name>A0A9J5X1B8_SOLCO</name>
<dbReference type="Proteomes" id="UP000824120">
    <property type="component" value="Chromosome 10"/>
</dbReference>
<accession>A0A9J5X1B8</accession>
<dbReference type="EMBL" id="JACXVP010000010">
    <property type="protein sequence ID" value="KAG5581014.1"/>
    <property type="molecule type" value="Genomic_DNA"/>
</dbReference>